<dbReference type="GeneTree" id="ENSGT01090000263190"/>
<reference evidence="2" key="1">
    <citation type="journal article" date="2009" name="Science">
        <title>Genome sequence, comparative analysis, and population genetics of the domestic horse.</title>
        <authorList>
            <consortium name="Broad Institute Genome Sequencing Platform"/>
            <consortium name="Broad Institute Whole Genome Assembly Team"/>
            <person name="Wade C.M."/>
            <person name="Giulotto E."/>
            <person name="Sigurdsson S."/>
            <person name="Zoli M."/>
            <person name="Gnerre S."/>
            <person name="Imsland F."/>
            <person name="Lear T.L."/>
            <person name="Adelson D.L."/>
            <person name="Bailey E."/>
            <person name="Bellone R.R."/>
            <person name="Bloecker H."/>
            <person name="Distl O."/>
            <person name="Edgar R.C."/>
            <person name="Garber M."/>
            <person name="Leeb T."/>
            <person name="Mauceli E."/>
            <person name="MacLeod J.N."/>
            <person name="Penedo M.C.T."/>
            <person name="Raison J.M."/>
            <person name="Sharpe T."/>
            <person name="Vogel J."/>
            <person name="Andersson L."/>
            <person name="Antczak D.F."/>
            <person name="Biagi T."/>
            <person name="Binns M.M."/>
            <person name="Chowdhary B.P."/>
            <person name="Coleman S.J."/>
            <person name="Della Valle G."/>
            <person name="Fryc S."/>
            <person name="Guerin G."/>
            <person name="Hasegawa T."/>
            <person name="Hill E.W."/>
            <person name="Jurka J."/>
            <person name="Kiialainen A."/>
            <person name="Lindgren G."/>
            <person name="Liu J."/>
            <person name="Magnani E."/>
            <person name="Mickelson J.R."/>
            <person name="Murray J."/>
            <person name="Nergadze S.G."/>
            <person name="Onofrio R."/>
            <person name="Pedroni S."/>
            <person name="Piras M.F."/>
            <person name="Raudsepp T."/>
            <person name="Rocchi M."/>
            <person name="Roeed K.H."/>
            <person name="Ryder O.A."/>
            <person name="Searle S."/>
            <person name="Skow L."/>
            <person name="Swinburne J.E."/>
            <person name="Syvaenen A.C."/>
            <person name="Tozaki T."/>
            <person name="Valberg S.J."/>
            <person name="Vaudin M."/>
            <person name="White J.R."/>
            <person name="Zody M.C."/>
            <person name="Lander E.S."/>
            <person name="Lindblad-Toh K."/>
        </authorList>
    </citation>
    <scope>NUCLEOTIDE SEQUENCE [LARGE SCALE GENOMIC DNA]</scope>
    <source>
        <strain evidence="2">Thoroughbred</strain>
    </source>
</reference>
<keyword evidence="3" id="KW-1185">Reference proteome</keyword>
<name>A0A9L0R6M1_HORSE</name>
<proteinExistence type="predicted"/>
<dbReference type="Ensembl" id="ENSECAT00000147769.1">
    <property type="protein sequence ID" value="ENSECAP00000058511.1"/>
    <property type="gene ID" value="ENSECAG00000050998.1"/>
</dbReference>
<organism evidence="2 3">
    <name type="scientific">Equus caballus</name>
    <name type="common">Horse</name>
    <dbReference type="NCBI Taxonomy" id="9796"/>
    <lineage>
        <taxon>Eukaryota</taxon>
        <taxon>Metazoa</taxon>
        <taxon>Chordata</taxon>
        <taxon>Craniata</taxon>
        <taxon>Vertebrata</taxon>
        <taxon>Euteleostomi</taxon>
        <taxon>Mammalia</taxon>
        <taxon>Eutheria</taxon>
        <taxon>Laurasiatheria</taxon>
        <taxon>Perissodactyla</taxon>
        <taxon>Equidae</taxon>
        <taxon>Equus</taxon>
    </lineage>
</organism>
<dbReference type="AlphaFoldDB" id="A0A9L0R6M1"/>
<feature type="transmembrane region" description="Helical" evidence="1">
    <location>
        <begin position="44"/>
        <end position="62"/>
    </location>
</feature>
<dbReference type="Ensembl" id="ENSECAT00000114586.1">
    <property type="protein sequence ID" value="ENSECAP00000069379.1"/>
    <property type="gene ID" value="ENSECAG00000050998.1"/>
</dbReference>
<reference evidence="2" key="2">
    <citation type="submission" date="2025-05" db="UniProtKB">
        <authorList>
            <consortium name="Ensembl"/>
        </authorList>
    </citation>
    <scope>IDENTIFICATION</scope>
    <source>
        <strain evidence="2">Thoroughbred</strain>
    </source>
</reference>
<evidence type="ECO:0000256" key="1">
    <source>
        <dbReference type="SAM" id="Phobius"/>
    </source>
</evidence>
<protein>
    <submittedName>
        <fullName evidence="2">Uncharacterized protein</fullName>
    </submittedName>
</protein>
<accession>A0A9L0R6M1</accession>
<dbReference type="Proteomes" id="UP000002281">
    <property type="component" value="Unplaced"/>
</dbReference>
<sequence>MLILYSAALLYSLIISNGFLLDSLQFSIYRIMSTTNSDSFNSSFPFWIPVISFSCQTALAKISSTVLKKSGKSGHPCLVPVLRGMVFTRQT</sequence>
<keyword evidence="1" id="KW-0812">Transmembrane</keyword>
<keyword evidence="1" id="KW-1133">Transmembrane helix</keyword>
<evidence type="ECO:0000313" key="2">
    <source>
        <dbReference type="Ensembl" id="ENSECAP00000058511.1"/>
    </source>
</evidence>
<evidence type="ECO:0000313" key="3">
    <source>
        <dbReference type="Proteomes" id="UP000002281"/>
    </source>
</evidence>
<keyword evidence="1" id="KW-0472">Membrane</keyword>